<gene>
    <name evidence="2" type="ORF">HCJ94_16430</name>
</gene>
<sequence>MRSPLPRPPGPVRVAHGGPAVRVLLGRWRRRDPPVPLGPRHRRTWRGLRRWCSCGLRWTACPDRHAPTPTEPPTPPRNTRWRDEPTRANPQVGRVGRLTPAQTWRANGGRW</sequence>
<accession>A0ABX0Z6S1</accession>
<comment type="caution">
    <text evidence="2">The sequence shown here is derived from an EMBL/GenBank/DDBJ whole genome shotgun (WGS) entry which is preliminary data.</text>
</comment>
<protein>
    <submittedName>
        <fullName evidence="2">Uncharacterized protein</fullName>
    </submittedName>
</protein>
<evidence type="ECO:0000313" key="2">
    <source>
        <dbReference type="EMBL" id="NJP33527.1"/>
    </source>
</evidence>
<dbReference type="EMBL" id="JAATEO010000016">
    <property type="protein sequence ID" value="NJP33527.1"/>
    <property type="molecule type" value="Genomic_DNA"/>
</dbReference>
<reference evidence="2 3" key="1">
    <citation type="submission" date="2020-03" db="EMBL/GenBank/DDBJ databases">
        <title>WGS of actinomycetes isolated from Thailand.</title>
        <authorList>
            <person name="Thawai C."/>
        </authorList>
    </citation>
    <scope>NUCLEOTIDE SEQUENCE [LARGE SCALE GENOMIC DNA]</scope>
    <source>
        <strain evidence="2 3">HSS6-12</strain>
    </source>
</reference>
<proteinExistence type="predicted"/>
<dbReference type="Proteomes" id="UP000783871">
    <property type="component" value="Unassembled WGS sequence"/>
</dbReference>
<evidence type="ECO:0000313" key="3">
    <source>
        <dbReference type="Proteomes" id="UP000783871"/>
    </source>
</evidence>
<name>A0ABX0Z6S1_9ACTN</name>
<organism evidence="2 3">
    <name type="scientific">Micromonospora thermarum</name>
    <dbReference type="NCBI Taxonomy" id="2720024"/>
    <lineage>
        <taxon>Bacteria</taxon>
        <taxon>Bacillati</taxon>
        <taxon>Actinomycetota</taxon>
        <taxon>Actinomycetes</taxon>
        <taxon>Micromonosporales</taxon>
        <taxon>Micromonosporaceae</taxon>
        <taxon>Micromonospora</taxon>
    </lineage>
</organism>
<dbReference type="RefSeq" id="WP_168001800.1">
    <property type="nucleotide sequence ID" value="NZ_JAATEO010000016.1"/>
</dbReference>
<keyword evidence="3" id="KW-1185">Reference proteome</keyword>
<evidence type="ECO:0000256" key="1">
    <source>
        <dbReference type="SAM" id="MobiDB-lite"/>
    </source>
</evidence>
<feature type="region of interest" description="Disordered" evidence="1">
    <location>
        <begin position="62"/>
        <end position="111"/>
    </location>
</feature>